<dbReference type="GO" id="GO:0003700">
    <property type="term" value="F:DNA-binding transcription factor activity"/>
    <property type="evidence" value="ECO:0007669"/>
    <property type="project" value="InterPro"/>
</dbReference>
<evidence type="ECO:0000256" key="1">
    <source>
        <dbReference type="ARBA" id="ARBA00023015"/>
    </source>
</evidence>
<dbReference type="InterPro" id="IPR036388">
    <property type="entry name" value="WH-like_DNA-bd_sf"/>
</dbReference>
<evidence type="ECO:0000256" key="2">
    <source>
        <dbReference type="ARBA" id="ARBA00023125"/>
    </source>
</evidence>
<dbReference type="Proteomes" id="UP000286931">
    <property type="component" value="Unassembled WGS sequence"/>
</dbReference>
<accession>A0A401YG47</accession>
<dbReference type="SUPFAM" id="SSF46785">
    <property type="entry name" value="Winged helix' DNA-binding domain"/>
    <property type="match status" value="1"/>
</dbReference>
<sequence>MTSSSPARPKSRTAVAREVIRRRILRLEMPPGTVFSEGDLAAALDLGKTPVREALNLLTHESLVAVAPHSGYLVMPVTLRDVRELLELRVTVETLPARLVAARAEGAAGLDAAALAWWQATSGERTDAVPTPVRGLADAAALAERAGNARAAEVEGYVLRHQLRHLYLATALGDPCWPAPDRSALPAALAAGDPDGAAAVVEDGIRALGAALFAALVPVVAAYLDRPAAGGPAGPPPDAVLDLDLGTLLRDGVCDVRPGRVITAEATAR</sequence>
<dbReference type="GO" id="GO:0003677">
    <property type="term" value="F:DNA binding"/>
    <property type="evidence" value="ECO:0007669"/>
    <property type="project" value="UniProtKB-KW"/>
</dbReference>
<proteinExistence type="predicted"/>
<dbReference type="InterPro" id="IPR008920">
    <property type="entry name" value="TF_FadR/GntR_C"/>
</dbReference>
<keyword evidence="1" id="KW-0805">Transcription regulation</keyword>
<dbReference type="SMART" id="SM00345">
    <property type="entry name" value="HTH_GNTR"/>
    <property type="match status" value="1"/>
</dbReference>
<evidence type="ECO:0000259" key="4">
    <source>
        <dbReference type="PROSITE" id="PS50949"/>
    </source>
</evidence>
<evidence type="ECO:0000313" key="5">
    <source>
        <dbReference type="EMBL" id="GCD93584.1"/>
    </source>
</evidence>
<dbReference type="Gene3D" id="1.20.120.530">
    <property type="entry name" value="GntR ligand-binding domain-like"/>
    <property type="match status" value="1"/>
</dbReference>
<gene>
    <name evidence="5" type="ORF">EHYA_01229</name>
</gene>
<dbReference type="SUPFAM" id="SSF48008">
    <property type="entry name" value="GntR ligand-binding domain-like"/>
    <property type="match status" value="1"/>
</dbReference>
<feature type="domain" description="HTH gntR-type" evidence="4">
    <location>
        <begin position="10"/>
        <end position="77"/>
    </location>
</feature>
<evidence type="ECO:0000313" key="6">
    <source>
        <dbReference type="Proteomes" id="UP000286931"/>
    </source>
</evidence>
<dbReference type="EMBL" id="BIFH01000014">
    <property type="protein sequence ID" value="GCD93584.1"/>
    <property type="molecule type" value="Genomic_DNA"/>
</dbReference>
<keyword evidence="6" id="KW-1185">Reference proteome</keyword>
<name>A0A401YG47_9ACTN</name>
<dbReference type="OrthoDB" id="8680240at2"/>
<protein>
    <submittedName>
        <fullName evidence="5">GntR family transcriptional regulator</fullName>
    </submittedName>
</protein>
<dbReference type="RefSeq" id="WP_126635856.1">
    <property type="nucleotide sequence ID" value="NZ_BIFH01000014.1"/>
</dbReference>
<comment type="caution">
    <text evidence="5">The sequence shown here is derived from an EMBL/GenBank/DDBJ whole genome shotgun (WGS) entry which is preliminary data.</text>
</comment>
<keyword evidence="2" id="KW-0238">DNA-binding</keyword>
<reference evidence="5 6" key="1">
    <citation type="submission" date="2018-12" db="EMBL/GenBank/DDBJ databases">
        <title>Draft genome sequence of Embleya hyalina NBRC 13850T.</title>
        <authorList>
            <person name="Komaki H."/>
            <person name="Hosoyama A."/>
            <person name="Kimura A."/>
            <person name="Ichikawa N."/>
            <person name="Tamura T."/>
        </authorList>
    </citation>
    <scope>NUCLEOTIDE SEQUENCE [LARGE SCALE GENOMIC DNA]</scope>
    <source>
        <strain evidence="5 6">NBRC 13850</strain>
    </source>
</reference>
<organism evidence="5 6">
    <name type="scientific">Embleya hyalina</name>
    <dbReference type="NCBI Taxonomy" id="516124"/>
    <lineage>
        <taxon>Bacteria</taxon>
        <taxon>Bacillati</taxon>
        <taxon>Actinomycetota</taxon>
        <taxon>Actinomycetes</taxon>
        <taxon>Kitasatosporales</taxon>
        <taxon>Streptomycetaceae</taxon>
        <taxon>Embleya</taxon>
    </lineage>
</organism>
<dbReference type="PANTHER" id="PTHR43537:SF5">
    <property type="entry name" value="UXU OPERON TRANSCRIPTIONAL REGULATOR"/>
    <property type="match status" value="1"/>
</dbReference>
<dbReference type="PANTHER" id="PTHR43537">
    <property type="entry name" value="TRANSCRIPTIONAL REGULATOR, GNTR FAMILY"/>
    <property type="match status" value="1"/>
</dbReference>
<dbReference type="Pfam" id="PF00392">
    <property type="entry name" value="GntR"/>
    <property type="match status" value="1"/>
</dbReference>
<dbReference type="InterPro" id="IPR000524">
    <property type="entry name" value="Tscrpt_reg_HTH_GntR"/>
</dbReference>
<dbReference type="InterPro" id="IPR036390">
    <property type="entry name" value="WH_DNA-bd_sf"/>
</dbReference>
<dbReference type="PROSITE" id="PS50949">
    <property type="entry name" value="HTH_GNTR"/>
    <property type="match status" value="1"/>
</dbReference>
<dbReference type="Gene3D" id="1.10.10.10">
    <property type="entry name" value="Winged helix-like DNA-binding domain superfamily/Winged helix DNA-binding domain"/>
    <property type="match status" value="1"/>
</dbReference>
<keyword evidence="3" id="KW-0804">Transcription</keyword>
<evidence type="ECO:0000256" key="3">
    <source>
        <dbReference type="ARBA" id="ARBA00023163"/>
    </source>
</evidence>
<dbReference type="AlphaFoldDB" id="A0A401YG47"/>